<dbReference type="PANTHER" id="PTHR46652">
    <property type="entry name" value="LEUCINE-RICH REPEAT AND IQ DOMAIN-CONTAINING PROTEIN 1-RELATED"/>
    <property type="match status" value="1"/>
</dbReference>
<organism evidence="5 6">
    <name type="scientific">Alkalihalobacterium chitinilyticum</name>
    <dbReference type="NCBI Taxonomy" id="2980103"/>
    <lineage>
        <taxon>Bacteria</taxon>
        <taxon>Bacillati</taxon>
        <taxon>Bacillota</taxon>
        <taxon>Bacilli</taxon>
        <taxon>Bacillales</taxon>
        <taxon>Bacillaceae</taxon>
        <taxon>Alkalihalobacterium</taxon>
    </lineage>
</organism>
<evidence type="ECO:0000259" key="4">
    <source>
        <dbReference type="PROSITE" id="PS50853"/>
    </source>
</evidence>
<dbReference type="Gene3D" id="3.80.10.10">
    <property type="entry name" value="Ribonuclease Inhibitor"/>
    <property type="match status" value="5"/>
</dbReference>
<dbReference type="InterPro" id="IPR025875">
    <property type="entry name" value="Leu-rich_rpt_4"/>
</dbReference>
<dbReference type="SUPFAM" id="SSF52058">
    <property type="entry name" value="L domain-like"/>
    <property type="match status" value="3"/>
</dbReference>
<evidence type="ECO:0000313" key="6">
    <source>
        <dbReference type="Proteomes" id="UP001148125"/>
    </source>
</evidence>
<feature type="region of interest" description="Disordered" evidence="3">
    <location>
        <begin position="128"/>
        <end position="147"/>
    </location>
</feature>
<dbReference type="SMART" id="SM00369">
    <property type="entry name" value="LRR_TYP"/>
    <property type="match status" value="6"/>
</dbReference>
<dbReference type="Gene3D" id="2.60.40.10">
    <property type="entry name" value="Immunoglobulins"/>
    <property type="match status" value="3"/>
</dbReference>
<dbReference type="InterPro" id="IPR036116">
    <property type="entry name" value="FN3_sf"/>
</dbReference>
<dbReference type="Proteomes" id="UP001148125">
    <property type="component" value="Unassembled WGS sequence"/>
</dbReference>
<dbReference type="Pfam" id="PF12799">
    <property type="entry name" value="LRR_4"/>
    <property type="match status" value="1"/>
</dbReference>
<dbReference type="CDD" id="cd00063">
    <property type="entry name" value="FN3"/>
    <property type="match status" value="3"/>
</dbReference>
<evidence type="ECO:0000313" key="5">
    <source>
        <dbReference type="EMBL" id="MDE5416049.1"/>
    </source>
</evidence>
<dbReference type="InterPro" id="IPR003961">
    <property type="entry name" value="FN3_dom"/>
</dbReference>
<dbReference type="PROSITE" id="PS50853">
    <property type="entry name" value="FN3"/>
    <property type="match status" value="2"/>
</dbReference>
<dbReference type="RefSeq" id="WP_275120638.1">
    <property type="nucleotide sequence ID" value="NZ_JAOTPO010000025.1"/>
</dbReference>
<dbReference type="Pfam" id="PF00041">
    <property type="entry name" value="fn3"/>
    <property type="match status" value="1"/>
</dbReference>
<feature type="compositionally biased region" description="Polar residues" evidence="3">
    <location>
        <begin position="1465"/>
        <end position="1475"/>
    </location>
</feature>
<comment type="caution">
    <text evidence="5">The sequence shown here is derived from an EMBL/GenBank/DDBJ whole genome shotgun (WGS) entry which is preliminary data.</text>
</comment>
<dbReference type="InterPro" id="IPR003591">
    <property type="entry name" value="Leu-rich_rpt_typical-subtyp"/>
</dbReference>
<feature type="domain" description="Fibronectin type-III" evidence="4">
    <location>
        <begin position="416"/>
        <end position="502"/>
    </location>
</feature>
<dbReference type="InterPro" id="IPR050836">
    <property type="entry name" value="SDS22/Internalin_LRR"/>
</dbReference>
<gene>
    <name evidence="5" type="ORF">N7Z68_22225</name>
</gene>
<evidence type="ECO:0000256" key="3">
    <source>
        <dbReference type="SAM" id="MobiDB-lite"/>
    </source>
</evidence>
<accession>A0ABT5VKV8</accession>
<dbReference type="EMBL" id="JAOTPO010000025">
    <property type="protein sequence ID" value="MDE5416049.1"/>
    <property type="molecule type" value="Genomic_DNA"/>
</dbReference>
<keyword evidence="6" id="KW-1185">Reference proteome</keyword>
<dbReference type="SMART" id="SM00365">
    <property type="entry name" value="LRR_SD22"/>
    <property type="match status" value="10"/>
</dbReference>
<feature type="compositionally biased region" description="Polar residues" evidence="3">
    <location>
        <begin position="1403"/>
        <end position="1416"/>
    </location>
</feature>
<sequence length="1475" mass="168599">MKRKQSGFILFLISLLVFQSLVVSVSTIKAEETGDILLNAEYVEEEGVLLNWLLAESLNIENFSVIKNHQTIDISNSQLESSTEEGYLLHQYLDQDVSEENTYTYEVIGYSGDESEVYSNQVRISISNKSQGTSSDDEKEEASSNPKYDEEESLIWINIAKLTEKSALVQYHSDYRQSVVGHYRLFLNDELLLTTSDFEDNEYLLTSLEPSTNYTITFIAYDKDGAVLEEAAQSFTTWDETSGETVDIPDRALYLEIVETLGISERDLTTSDMKKLTTLRANRLGIRDLTGLEFAQNLSTLQLSNNSISNFQPLESLTELKNLDVSRNDLTSIEFITDLNKLENLNLVNNQINNIEPLLNLANLRFVSILNNPLEPTDDTTMPAIDVIKKLEQQGVSVEYGDEDFDNGGGEEEEEELLYIHTRNITDSSATISWHSEQHYPKYVLFVNGEELATFTDEEDYANYYHLKGLQPAQEYVVRIVAFDNEGSMVAEKEVSFTTWEAPSGTVAYIPDDQLRHAFRQALGIQDRELMTSDLLHLERFELYHEAIEDYTGLNLAENLTSLTIYYSEMEDLTPVASLKNLTYLELIGNRITNLEPLSELSNLRWLDMTDNRISDVNPISRLTQLEYLNLGGNQISDIAPLRELKQLYDLHLSNNEIEEITMLLDLPMLSYVNLSHNPLDMSNQSEAVEIVKALLEKGVHVQIIRYLFNISEITETSFTLAMAGSDENLEEQISDVQIFINDELHSVHAPNTHYTITDLHPDSEYDVMIKYFDLILEQWRHHWFYVYTSAQPSGEEVIFYDKNLEENVRDHLGIYDRAIRESDMENLNYINLSNQEIVALNGLEYAINLQSLYANGNQIKDLTPITELKDLRNIDLSQNELVNIIGLEQLSNVTSIFLYNNPIDYSEIANLMTMRALLDKGVHLYIDRSNSEGFNVISEELVDSINLQWDHNLENISHFELFLNGQFVAQVDAATDTYTFEQLNRDQMYMVEISVRGQNDEVIGYYVGNHYTHFSYSFFVTNPTESTATFNWWYPSPIKSVEIVLGDKTITTIEANKKSYFMQGLEPDQTYELKIRALNENNELIQEHYYTFSTNSLPTGDVVNVADENLKQMIKEHLGIFHRELYETDMERLTWLHAAHRQITDLTGLEKAVNLEGLVLWNTGIKDLSHLEQLTHLRILELNEPNISDFSFLSQLENLESLSVKRSNVNPLPYIHENVTILNISFSNVDNFSGLERLINLRQINLSGLQIEDLSFLGDYPQLEAIHLSHNPITDISILLDLEHLQYARLARTKLDLTDGSEASNVIDQLQQRGVWVSLGDYFSIEITEEAVTENSITLDWDIQLIGDGFSAILDVEVHLDGQLIDVIDFDFDKSSYTLSNLEPGQEYMIEIIILVHGEPDGSTSQTVTTLSNENEQPEVPDKKEKNKKKDKKPNSGLGKGKNQPNVQPVPPRNQVAVERLKELNTNSRLVRER</sequence>
<keyword evidence="2" id="KW-0677">Repeat</keyword>
<dbReference type="SMART" id="SM00060">
    <property type="entry name" value="FN3"/>
    <property type="match status" value="4"/>
</dbReference>
<evidence type="ECO:0000256" key="1">
    <source>
        <dbReference type="ARBA" id="ARBA00022614"/>
    </source>
</evidence>
<dbReference type="PROSITE" id="PS51450">
    <property type="entry name" value="LRR"/>
    <property type="match status" value="10"/>
</dbReference>
<reference evidence="5" key="1">
    <citation type="submission" date="2024-05" db="EMBL/GenBank/DDBJ databases">
        <title>Alkalihalobacillus sp. strain MEB203 novel alkaliphilic bacterium from Lonar Lake, India.</title>
        <authorList>
            <person name="Joshi A."/>
            <person name="Thite S."/>
            <person name="Mengade P."/>
        </authorList>
    </citation>
    <scope>NUCLEOTIDE SEQUENCE</scope>
    <source>
        <strain evidence="5">MEB 203</strain>
    </source>
</reference>
<keyword evidence="1" id="KW-0433">Leucine-rich repeat</keyword>
<feature type="domain" description="Fibronectin type-III" evidence="4">
    <location>
        <begin position="1324"/>
        <end position="1416"/>
    </location>
</feature>
<evidence type="ECO:0000256" key="2">
    <source>
        <dbReference type="ARBA" id="ARBA00022737"/>
    </source>
</evidence>
<proteinExistence type="predicted"/>
<protein>
    <submittedName>
        <fullName evidence="5">Leucine-rich repeat domain-containing protein</fullName>
    </submittedName>
</protein>
<dbReference type="PANTHER" id="PTHR46652:SF3">
    <property type="entry name" value="LEUCINE-RICH REPEAT-CONTAINING PROTEIN 9"/>
    <property type="match status" value="1"/>
</dbReference>
<name>A0ABT5VKV8_9BACI</name>
<dbReference type="InterPro" id="IPR013783">
    <property type="entry name" value="Ig-like_fold"/>
</dbReference>
<dbReference type="SUPFAM" id="SSF49265">
    <property type="entry name" value="Fibronectin type III"/>
    <property type="match status" value="3"/>
</dbReference>
<dbReference type="InterPro" id="IPR001611">
    <property type="entry name" value="Leu-rich_rpt"/>
</dbReference>
<dbReference type="InterPro" id="IPR032675">
    <property type="entry name" value="LRR_dom_sf"/>
</dbReference>
<feature type="region of interest" description="Disordered" evidence="3">
    <location>
        <begin position="1402"/>
        <end position="1475"/>
    </location>
</feature>